<reference evidence="1 2" key="1">
    <citation type="submission" date="2024-01" db="EMBL/GenBank/DDBJ databases">
        <title>The genomes of 5 underutilized Papilionoideae crops provide insights into root nodulation and disease resistanc.</title>
        <authorList>
            <person name="Jiang F."/>
        </authorList>
    </citation>
    <scope>NUCLEOTIDE SEQUENCE [LARGE SCALE GENOMIC DNA]</scope>
    <source>
        <strain evidence="1">LVBAO_FW01</strain>
        <tissue evidence="1">Leaves</tissue>
    </source>
</reference>
<name>A0AAN9LPS8_CANGL</name>
<dbReference type="AlphaFoldDB" id="A0AAN9LPS8"/>
<organism evidence="1 2">
    <name type="scientific">Canavalia gladiata</name>
    <name type="common">Sword bean</name>
    <name type="synonym">Dolichos gladiatus</name>
    <dbReference type="NCBI Taxonomy" id="3824"/>
    <lineage>
        <taxon>Eukaryota</taxon>
        <taxon>Viridiplantae</taxon>
        <taxon>Streptophyta</taxon>
        <taxon>Embryophyta</taxon>
        <taxon>Tracheophyta</taxon>
        <taxon>Spermatophyta</taxon>
        <taxon>Magnoliopsida</taxon>
        <taxon>eudicotyledons</taxon>
        <taxon>Gunneridae</taxon>
        <taxon>Pentapetalae</taxon>
        <taxon>rosids</taxon>
        <taxon>fabids</taxon>
        <taxon>Fabales</taxon>
        <taxon>Fabaceae</taxon>
        <taxon>Papilionoideae</taxon>
        <taxon>50 kb inversion clade</taxon>
        <taxon>NPAAA clade</taxon>
        <taxon>indigoferoid/millettioid clade</taxon>
        <taxon>Phaseoleae</taxon>
        <taxon>Canavalia</taxon>
    </lineage>
</organism>
<proteinExistence type="predicted"/>
<evidence type="ECO:0000313" key="2">
    <source>
        <dbReference type="Proteomes" id="UP001367508"/>
    </source>
</evidence>
<protein>
    <submittedName>
        <fullName evidence="1">Uncharacterized protein</fullName>
    </submittedName>
</protein>
<sequence>MQGIRPFELRSRDILVAPRICVHLSRKGNRFREAPRIACALSTSPCQSFLSLCSESKVRSECTKGAEPPTCTKLLIERISLLHQRGLKLSPPIFFEQEPSSILAFSEKN</sequence>
<gene>
    <name evidence="1" type="ORF">VNO77_20258</name>
</gene>
<keyword evidence="2" id="KW-1185">Reference proteome</keyword>
<evidence type="ECO:0000313" key="1">
    <source>
        <dbReference type="EMBL" id="KAK7339581.1"/>
    </source>
</evidence>
<accession>A0AAN9LPS8</accession>
<comment type="caution">
    <text evidence="1">The sequence shown here is derived from an EMBL/GenBank/DDBJ whole genome shotgun (WGS) entry which is preliminary data.</text>
</comment>
<dbReference type="EMBL" id="JAYMYQ010000004">
    <property type="protein sequence ID" value="KAK7339581.1"/>
    <property type="molecule type" value="Genomic_DNA"/>
</dbReference>
<dbReference type="Proteomes" id="UP001367508">
    <property type="component" value="Unassembled WGS sequence"/>
</dbReference>